<accession>A0A6A5QIW1</accession>
<keyword evidence="3" id="KW-1185">Reference proteome</keyword>
<evidence type="ECO:0000313" key="2">
    <source>
        <dbReference type="EMBL" id="KAF1914636.1"/>
    </source>
</evidence>
<dbReference type="Proteomes" id="UP000800096">
    <property type="component" value="Unassembled WGS sequence"/>
</dbReference>
<dbReference type="AlphaFoldDB" id="A0A6A5QIW1"/>
<dbReference type="EMBL" id="ML979137">
    <property type="protein sequence ID" value="KAF1914636.1"/>
    <property type="molecule type" value="Genomic_DNA"/>
</dbReference>
<evidence type="ECO:0000313" key="3">
    <source>
        <dbReference type="Proteomes" id="UP000800096"/>
    </source>
</evidence>
<feature type="region of interest" description="Disordered" evidence="1">
    <location>
        <begin position="126"/>
        <end position="156"/>
    </location>
</feature>
<reference evidence="2" key="1">
    <citation type="journal article" date="2020" name="Stud. Mycol.">
        <title>101 Dothideomycetes genomes: a test case for predicting lifestyles and emergence of pathogens.</title>
        <authorList>
            <person name="Haridas S."/>
            <person name="Albert R."/>
            <person name="Binder M."/>
            <person name="Bloem J."/>
            <person name="Labutti K."/>
            <person name="Salamov A."/>
            <person name="Andreopoulos B."/>
            <person name="Baker S."/>
            <person name="Barry K."/>
            <person name="Bills G."/>
            <person name="Bluhm B."/>
            <person name="Cannon C."/>
            <person name="Castanera R."/>
            <person name="Culley D."/>
            <person name="Daum C."/>
            <person name="Ezra D."/>
            <person name="Gonzalez J."/>
            <person name="Henrissat B."/>
            <person name="Kuo A."/>
            <person name="Liang C."/>
            <person name="Lipzen A."/>
            <person name="Lutzoni F."/>
            <person name="Magnuson J."/>
            <person name="Mondo S."/>
            <person name="Nolan M."/>
            <person name="Ohm R."/>
            <person name="Pangilinan J."/>
            <person name="Park H.-J."/>
            <person name="Ramirez L."/>
            <person name="Alfaro M."/>
            <person name="Sun H."/>
            <person name="Tritt A."/>
            <person name="Yoshinaga Y."/>
            <person name="Zwiers L.-H."/>
            <person name="Turgeon B."/>
            <person name="Goodwin S."/>
            <person name="Spatafora J."/>
            <person name="Crous P."/>
            <person name="Grigoriev I."/>
        </authorList>
    </citation>
    <scope>NUCLEOTIDE SEQUENCE</scope>
    <source>
        <strain evidence="2">HMLAC05119</strain>
    </source>
</reference>
<organism evidence="2 3">
    <name type="scientific">Ampelomyces quisqualis</name>
    <name type="common">Powdery mildew agent</name>
    <dbReference type="NCBI Taxonomy" id="50730"/>
    <lineage>
        <taxon>Eukaryota</taxon>
        <taxon>Fungi</taxon>
        <taxon>Dikarya</taxon>
        <taxon>Ascomycota</taxon>
        <taxon>Pezizomycotina</taxon>
        <taxon>Dothideomycetes</taxon>
        <taxon>Pleosporomycetidae</taxon>
        <taxon>Pleosporales</taxon>
        <taxon>Pleosporineae</taxon>
        <taxon>Phaeosphaeriaceae</taxon>
        <taxon>Ampelomyces</taxon>
    </lineage>
</organism>
<name>A0A6A5QIW1_AMPQU</name>
<feature type="compositionally biased region" description="Polar residues" evidence="1">
    <location>
        <begin position="146"/>
        <end position="156"/>
    </location>
</feature>
<sequence>MHLHVGTECFHSRISHGSLDRCVCVGLCRVYASLQHTAVNDHVSTQISTKHCFLLVYARITQLHQSCRFIPCGYLHNRQIDSAVAHQVSVIRWKNTVRFANIGLCSAPGGTKEKPDLAMKYEEDLGDKFSPSNQKCGAPSPRSQDHLQQQTRYLGA</sequence>
<proteinExistence type="predicted"/>
<evidence type="ECO:0000256" key="1">
    <source>
        <dbReference type="SAM" id="MobiDB-lite"/>
    </source>
</evidence>
<gene>
    <name evidence="2" type="ORF">BDU57DRAFT_299699</name>
</gene>
<protein>
    <submittedName>
        <fullName evidence="2">Uncharacterized protein</fullName>
    </submittedName>
</protein>